<dbReference type="EMBL" id="BART01017185">
    <property type="protein sequence ID" value="GAG75460.1"/>
    <property type="molecule type" value="Genomic_DNA"/>
</dbReference>
<evidence type="ECO:0000259" key="1">
    <source>
        <dbReference type="SMART" id="SM00893"/>
    </source>
</evidence>
<dbReference type="PANTHER" id="PTHR21294:SF17">
    <property type="entry name" value="PROTEIN FIXA"/>
    <property type="match status" value="1"/>
</dbReference>
<feature type="domain" description="Electron transfer flavoprotein alpha/beta-subunit N-terminal" evidence="1">
    <location>
        <begin position="13"/>
        <end position="204"/>
    </location>
</feature>
<name>X1A047_9ZZZZ</name>
<dbReference type="InterPro" id="IPR012255">
    <property type="entry name" value="ETF_b"/>
</dbReference>
<dbReference type="CDD" id="cd01714">
    <property type="entry name" value="ETF_beta"/>
    <property type="match status" value="1"/>
</dbReference>
<dbReference type="InterPro" id="IPR014729">
    <property type="entry name" value="Rossmann-like_a/b/a_fold"/>
</dbReference>
<dbReference type="AlphaFoldDB" id="X1A047"/>
<dbReference type="Gene3D" id="3.40.50.620">
    <property type="entry name" value="HUPs"/>
    <property type="match status" value="1"/>
</dbReference>
<gene>
    <name evidence="2" type="ORF">S01H4_32786</name>
</gene>
<organism evidence="2">
    <name type="scientific">marine sediment metagenome</name>
    <dbReference type="NCBI Taxonomy" id="412755"/>
    <lineage>
        <taxon>unclassified sequences</taxon>
        <taxon>metagenomes</taxon>
        <taxon>ecological metagenomes</taxon>
    </lineage>
</organism>
<reference evidence="2" key="1">
    <citation type="journal article" date="2014" name="Front. Microbiol.">
        <title>High frequency of phylogenetically diverse reductive dehalogenase-homologous genes in deep subseafloor sedimentary metagenomes.</title>
        <authorList>
            <person name="Kawai M."/>
            <person name="Futagami T."/>
            <person name="Toyoda A."/>
            <person name="Takaki Y."/>
            <person name="Nishi S."/>
            <person name="Hori S."/>
            <person name="Arai W."/>
            <person name="Tsubouchi T."/>
            <person name="Morono Y."/>
            <person name="Uchiyama I."/>
            <person name="Ito T."/>
            <person name="Fujiyama A."/>
            <person name="Inagaki F."/>
            <person name="Takami H."/>
        </authorList>
    </citation>
    <scope>NUCLEOTIDE SEQUENCE</scope>
    <source>
        <strain evidence="2">Expedition CK06-06</strain>
    </source>
</reference>
<dbReference type="SMART" id="SM00893">
    <property type="entry name" value="ETF"/>
    <property type="match status" value="1"/>
</dbReference>
<dbReference type="PIRSF" id="PIRSF000090">
    <property type="entry name" value="Beta-ETF"/>
    <property type="match status" value="1"/>
</dbReference>
<feature type="non-terminal residue" evidence="2">
    <location>
        <position position="1"/>
    </location>
</feature>
<evidence type="ECO:0000313" key="2">
    <source>
        <dbReference type="EMBL" id="GAG75460.1"/>
    </source>
</evidence>
<dbReference type="GO" id="GO:0009055">
    <property type="term" value="F:electron transfer activity"/>
    <property type="evidence" value="ECO:0007669"/>
    <property type="project" value="InterPro"/>
</dbReference>
<dbReference type="PANTHER" id="PTHR21294">
    <property type="entry name" value="ELECTRON TRANSFER FLAVOPROTEIN BETA-SUBUNIT"/>
    <property type="match status" value="1"/>
</dbReference>
<comment type="caution">
    <text evidence="2">The sequence shown here is derived from an EMBL/GenBank/DDBJ whole genome shotgun (WGS) entry which is preliminary data.</text>
</comment>
<dbReference type="Pfam" id="PF01012">
    <property type="entry name" value="ETF"/>
    <property type="match status" value="1"/>
</dbReference>
<sequence>VPDTTNVKIDKRTGRLMREGIPSIINPEDKNALEEALKLKEKFGGEVIVISMGPPQADEALREAMAMGADRAILLTDRAFAGADTMATAYSLGSAIKKIGEYGLVLCGRQAIDGDTAQVGPQLAEFLSIPQITYVLEVNIEDNKIIVIQELEDKRVRWEANLPALLTITAEANKPRYPSAYRIMSAYREKEVEIWEKKDMDVDEKRIGMDGSPTSVKRIFSPEPKGKGEIIKDEPKKAAEILFNRLRAKNIL</sequence>
<protein>
    <recommendedName>
        <fullName evidence="1">Electron transfer flavoprotein alpha/beta-subunit N-terminal domain-containing protein</fullName>
    </recommendedName>
</protein>
<proteinExistence type="predicted"/>
<dbReference type="InterPro" id="IPR033948">
    <property type="entry name" value="ETF_beta_N"/>
</dbReference>
<dbReference type="InterPro" id="IPR014730">
    <property type="entry name" value="ETF_a/b_N"/>
</dbReference>
<dbReference type="SUPFAM" id="SSF52402">
    <property type="entry name" value="Adenine nucleotide alpha hydrolases-like"/>
    <property type="match status" value="1"/>
</dbReference>
<accession>X1A047</accession>